<keyword evidence="1" id="KW-0614">Plasmid</keyword>
<sequence>MTTTAWSAEQADGFNAINDVPARITNAICLTPMSASVTARLSDRFDEYGPSIVGGQPAIQSRLACHPCAKELQATHVWPPIRKARHGFKWPRTT</sequence>
<evidence type="ECO:0000313" key="2">
    <source>
        <dbReference type="Proteomes" id="UP000014411"/>
    </source>
</evidence>
<reference evidence="1 2" key="1">
    <citation type="journal article" date="2012" name="J. Bacteriol.">
        <title>Genome sequence of Rhizobium grahamii CCGE502, a broad-host-range symbiont with low nodulation competitiveness in Phaseolus vulgaris.</title>
        <authorList>
            <person name="Althabegoiti M.J."/>
            <person name="Lozano L."/>
            <person name="Torres-Tejerizo G."/>
            <person name="Ormeno-Orrillo E."/>
            <person name="Rogel M.A."/>
            <person name="Gonzalez V."/>
            <person name="Martinez-Romero E."/>
        </authorList>
    </citation>
    <scope>NUCLEOTIDE SEQUENCE [LARGE SCALE GENOMIC DNA]</scope>
    <source>
        <strain evidence="1 2">CCGE 502</strain>
        <plasmid evidence="1">pRg502b</plasmid>
    </source>
</reference>
<evidence type="ECO:0000313" key="1">
    <source>
        <dbReference type="EMBL" id="EPE94340.1"/>
    </source>
</evidence>
<dbReference type="AlphaFoldDB" id="S3H7W3"/>
<accession>S3H7W3</accession>
<dbReference type="Proteomes" id="UP000014411">
    <property type="component" value="Unassembled WGS sequence"/>
</dbReference>
<proteinExistence type="predicted"/>
<protein>
    <submittedName>
        <fullName evidence="1">Uncharacterized protein</fullName>
    </submittedName>
</protein>
<gene>
    <name evidence="1" type="ORF">RGCCGE502_31672</name>
</gene>
<geneLocation type="plasmid" evidence="1">
    <name>pRg502b</name>
</geneLocation>
<keyword evidence="2" id="KW-1185">Reference proteome</keyword>
<organism evidence="1 2">
    <name type="scientific">Rhizobium grahamii CCGE 502</name>
    <dbReference type="NCBI Taxonomy" id="990285"/>
    <lineage>
        <taxon>Bacteria</taxon>
        <taxon>Pseudomonadati</taxon>
        <taxon>Pseudomonadota</taxon>
        <taxon>Alphaproteobacteria</taxon>
        <taxon>Hyphomicrobiales</taxon>
        <taxon>Rhizobiaceae</taxon>
        <taxon>Rhizobium/Agrobacterium group</taxon>
        <taxon>Rhizobium</taxon>
    </lineage>
</organism>
<dbReference type="EMBL" id="AEYE02000036">
    <property type="protein sequence ID" value="EPE94340.1"/>
    <property type="molecule type" value="Genomic_DNA"/>
</dbReference>
<comment type="caution">
    <text evidence="1">The sequence shown here is derived from an EMBL/GenBank/DDBJ whole genome shotgun (WGS) entry which is preliminary data.</text>
</comment>
<name>S3H7W3_9HYPH</name>
<dbReference type="HOGENOM" id="CLU_2384124_0_0_5"/>